<sequence length="77" mass="8845">MKLVRSCVRGFYRDASEERSGWECDSWSDAFKIVVPYTSLSLLPIHYLSLLLSCLHEEGPHCYAGTQPRYTRNICTS</sequence>
<comment type="caution">
    <text evidence="1">The sequence shown here is derived from an EMBL/GenBank/DDBJ whole genome shotgun (WGS) entry which is preliminary data.</text>
</comment>
<keyword evidence="2" id="KW-1185">Reference proteome</keyword>
<dbReference type="Proteomes" id="UP001303046">
    <property type="component" value="Unassembled WGS sequence"/>
</dbReference>
<dbReference type="EMBL" id="JAVFWL010000001">
    <property type="protein sequence ID" value="KAK6731750.1"/>
    <property type="molecule type" value="Genomic_DNA"/>
</dbReference>
<accession>A0ABR1C1Y1</accession>
<evidence type="ECO:0000313" key="2">
    <source>
        <dbReference type="Proteomes" id="UP001303046"/>
    </source>
</evidence>
<name>A0ABR1C1Y1_NECAM</name>
<gene>
    <name evidence="1" type="primary">Necator_chrI.g4050</name>
    <name evidence="1" type="ORF">RB195_007921</name>
</gene>
<protein>
    <submittedName>
        <fullName evidence="1">Uncharacterized protein</fullName>
    </submittedName>
</protein>
<proteinExistence type="predicted"/>
<evidence type="ECO:0000313" key="1">
    <source>
        <dbReference type="EMBL" id="KAK6731750.1"/>
    </source>
</evidence>
<reference evidence="1 2" key="1">
    <citation type="submission" date="2023-08" db="EMBL/GenBank/DDBJ databases">
        <title>A Necator americanus chromosomal reference genome.</title>
        <authorList>
            <person name="Ilik V."/>
            <person name="Petrzelkova K.J."/>
            <person name="Pardy F."/>
            <person name="Fuh T."/>
            <person name="Niatou-Singa F.S."/>
            <person name="Gouil Q."/>
            <person name="Baker L."/>
            <person name="Ritchie M.E."/>
            <person name="Jex A.R."/>
            <person name="Gazzola D."/>
            <person name="Li H."/>
            <person name="Toshio Fujiwara R."/>
            <person name="Zhan B."/>
            <person name="Aroian R.V."/>
            <person name="Pafco B."/>
            <person name="Schwarz E.M."/>
        </authorList>
    </citation>
    <scope>NUCLEOTIDE SEQUENCE [LARGE SCALE GENOMIC DNA]</scope>
    <source>
        <strain evidence="1 2">Aroian</strain>
        <tissue evidence="1">Whole animal</tissue>
    </source>
</reference>
<organism evidence="1 2">
    <name type="scientific">Necator americanus</name>
    <name type="common">Human hookworm</name>
    <dbReference type="NCBI Taxonomy" id="51031"/>
    <lineage>
        <taxon>Eukaryota</taxon>
        <taxon>Metazoa</taxon>
        <taxon>Ecdysozoa</taxon>
        <taxon>Nematoda</taxon>
        <taxon>Chromadorea</taxon>
        <taxon>Rhabditida</taxon>
        <taxon>Rhabditina</taxon>
        <taxon>Rhabditomorpha</taxon>
        <taxon>Strongyloidea</taxon>
        <taxon>Ancylostomatidae</taxon>
        <taxon>Bunostominae</taxon>
        <taxon>Necator</taxon>
    </lineage>
</organism>